<evidence type="ECO:0000313" key="2">
    <source>
        <dbReference type="EMBL" id="KJH51199.1"/>
    </source>
</evidence>
<sequence length="118" mass="12963">MAVVAVLLSTSLDVTLAQTVASRVETKMAYLSDSVVVPNLFRWCRRLRRRFCQRNSTMLPDSPSPRAALALSDLQPQTGASTFAVGTGSEDWLASANKTDQLVTIIIIAENVHRSRML</sequence>
<dbReference type="AlphaFoldDB" id="A0A0D8Y5E8"/>
<dbReference type="EMBL" id="KN716189">
    <property type="protein sequence ID" value="KJH51199.1"/>
    <property type="molecule type" value="Genomic_DNA"/>
</dbReference>
<feature type="chain" id="PRO_5002336226" description="Secreted protein" evidence="1">
    <location>
        <begin position="18"/>
        <end position="118"/>
    </location>
</feature>
<dbReference type="Proteomes" id="UP000053766">
    <property type="component" value="Unassembled WGS sequence"/>
</dbReference>
<protein>
    <recommendedName>
        <fullName evidence="4">Secreted protein</fullName>
    </recommendedName>
</protein>
<evidence type="ECO:0000313" key="3">
    <source>
        <dbReference type="Proteomes" id="UP000053766"/>
    </source>
</evidence>
<gene>
    <name evidence="2" type="ORF">DICVIV_02661</name>
</gene>
<keyword evidence="3" id="KW-1185">Reference proteome</keyword>
<feature type="signal peptide" evidence="1">
    <location>
        <begin position="1"/>
        <end position="17"/>
    </location>
</feature>
<dbReference type="OrthoDB" id="5835380at2759"/>
<name>A0A0D8Y5E8_DICVI</name>
<keyword evidence="1" id="KW-0732">Signal</keyword>
<accession>A0A0D8Y5E8</accession>
<reference evidence="2 3" key="1">
    <citation type="submission" date="2013-11" db="EMBL/GenBank/DDBJ databases">
        <title>Draft genome of the bovine lungworm Dictyocaulus viviparus.</title>
        <authorList>
            <person name="Mitreva M."/>
        </authorList>
    </citation>
    <scope>NUCLEOTIDE SEQUENCE [LARGE SCALE GENOMIC DNA]</scope>
    <source>
        <strain evidence="2 3">HannoverDv2000</strain>
    </source>
</reference>
<evidence type="ECO:0008006" key="4">
    <source>
        <dbReference type="Google" id="ProtNLM"/>
    </source>
</evidence>
<proteinExistence type="predicted"/>
<reference evidence="3" key="2">
    <citation type="journal article" date="2016" name="Sci. Rep.">
        <title>Dictyocaulus viviparus genome, variome and transcriptome elucidate lungworm biology and support future intervention.</title>
        <authorList>
            <person name="McNulty S.N."/>
            <person name="Strube C."/>
            <person name="Rosa B.A."/>
            <person name="Martin J.C."/>
            <person name="Tyagi R."/>
            <person name="Choi Y.J."/>
            <person name="Wang Q."/>
            <person name="Hallsworth Pepin K."/>
            <person name="Zhang X."/>
            <person name="Ozersky P."/>
            <person name="Wilson R.K."/>
            <person name="Sternberg P.W."/>
            <person name="Gasser R.B."/>
            <person name="Mitreva M."/>
        </authorList>
    </citation>
    <scope>NUCLEOTIDE SEQUENCE [LARGE SCALE GENOMIC DNA]</scope>
    <source>
        <strain evidence="3">HannoverDv2000</strain>
    </source>
</reference>
<organism evidence="2 3">
    <name type="scientific">Dictyocaulus viviparus</name>
    <name type="common">Bovine lungworm</name>
    <dbReference type="NCBI Taxonomy" id="29172"/>
    <lineage>
        <taxon>Eukaryota</taxon>
        <taxon>Metazoa</taxon>
        <taxon>Ecdysozoa</taxon>
        <taxon>Nematoda</taxon>
        <taxon>Chromadorea</taxon>
        <taxon>Rhabditida</taxon>
        <taxon>Rhabditina</taxon>
        <taxon>Rhabditomorpha</taxon>
        <taxon>Strongyloidea</taxon>
        <taxon>Metastrongylidae</taxon>
        <taxon>Dictyocaulus</taxon>
    </lineage>
</organism>
<evidence type="ECO:0000256" key="1">
    <source>
        <dbReference type="SAM" id="SignalP"/>
    </source>
</evidence>